<feature type="compositionally biased region" description="Polar residues" evidence="4">
    <location>
        <begin position="51"/>
        <end position="60"/>
    </location>
</feature>
<dbReference type="Proteomes" id="UP000799440">
    <property type="component" value="Unassembled WGS sequence"/>
</dbReference>
<reference evidence="6" key="1">
    <citation type="journal article" date="2020" name="Stud. Mycol.">
        <title>101 Dothideomycetes genomes: a test case for predicting lifestyles and emergence of pathogens.</title>
        <authorList>
            <person name="Haridas S."/>
            <person name="Albert R."/>
            <person name="Binder M."/>
            <person name="Bloem J."/>
            <person name="Labutti K."/>
            <person name="Salamov A."/>
            <person name="Andreopoulos B."/>
            <person name="Baker S."/>
            <person name="Barry K."/>
            <person name="Bills G."/>
            <person name="Bluhm B."/>
            <person name="Cannon C."/>
            <person name="Castanera R."/>
            <person name="Culley D."/>
            <person name="Daum C."/>
            <person name="Ezra D."/>
            <person name="Gonzalez J."/>
            <person name="Henrissat B."/>
            <person name="Kuo A."/>
            <person name="Liang C."/>
            <person name="Lipzen A."/>
            <person name="Lutzoni F."/>
            <person name="Magnuson J."/>
            <person name="Mondo S."/>
            <person name="Nolan M."/>
            <person name="Ohm R."/>
            <person name="Pangilinan J."/>
            <person name="Park H.-J."/>
            <person name="Ramirez L."/>
            <person name="Alfaro M."/>
            <person name="Sun H."/>
            <person name="Tritt A."/>
            <person name="Yoshinaga Y."/>
            <person name="Zwiers L.-H."/>
            <person name="Turgeon B."/>
            <person name="Goodwin S."/>
            <person name="Spatafora J."/>
            <person name="Crous P."/>
            <person name="Grigoriev I."/>
        </authorList>
    </citation>
    <scope>NUCLEOTIDE SEQUENCE</scope>
    <source>
        <strain evidence="6">CBS 119925</strain>
    </source>
</reference>
<evidence type="ECO:0000256" key="4">
    <source>
        <dbReference type="SAM" id="MobiDB-lite"/>
    </source>
</evidence>
<keyword evidence="3" id="KW-0862">Zinc</keyword>
<gene>
    <name evidence="6" type="ORF">M011DRAFT_473977</name>
</gene>
<proteinExistence type="predicted"/>
<feature type="region of interest" description="Disordered" evidence="4">
    <location>
        <begin position="38"/>
        <end position="82"/>
    </location>
</feature>
<evidence type="ECO:0000313" key="6">
    <source>
        <dbReference type="EMBL" id="KAF2751514.1"/>
    </source>
</evidence>
<keyword evidence="7" id="KW-1185">Reference proteome</keyword>
<evidence type="ECO:0000256" key="2">
    <source>
        <dbReference type="ARBA" id="ARBA00022771"/>
    </source>
</evidence>
<dbReference type="InterPro" id="IPR000433">
    <property type="entry name" value="Znf_ZZ"/>
</dbReference>
<dbReference type="OrthoDB" id="661148at2759"/>
<evidence type="ECO:0000313" key="7">
    <source>
        <dbReference type="Proteomes" id="UP000799440"/>
    </source>
</evidence>
<evidence type="ECO:0000256" key="1">
    <source>
        <dbReference type="ARBA" id="ARBA00022723"/>
    </source>
</evidence>
<evidence type="ECO:0000259" key="5">
    <source>
        <dbReference type="SMART" id="SM00291"/>
    </source>
</evidence>
<dbReference type="SUPFAM" id="SSF57850">
    <property type="entry name" value="RING/U-box"/>
    <property type="match status" value="1"/>
</dbReference>
<feature type="domain" description="ZZ-type" evidence="5">
    <location>
        <begin position="361"/>
        <end position="405"/>
    </location>
</feature>
<protein>
    <recommendedName>
        <fullName evidence="5">ZZ-type domain-containing protein</fullName>
    </recommendedName>
</protein>
<dbReference type="SMART" id="SM00291">
    <property type="entry name" value="ZnF_ZZ"/>
    <property type="match status" value="1"/>
</dbReference>
<dbReference type="GO" id="GO:0008270">
    <property type="term" value="F:zinc ion binding"/>
    <property type="evidence" value="ECO:0007669"/>
    <property type="project" value="UniProtKB-KW"/>
</dbReference>
<dbReference type="AlphaFoldDB" id="A0A6A6VP37"/>
<accession>A0A6A6VP37</accession>
<evidence type="ECO:0000256" key="3">
    <source>
        <dbReference type="ARBA" id="ARBA00022833"/>
    </source>
</evidence>
<name>A0A6A6VP37_9PLEO</name>
<keyword evidence="2" id="KW-0863">Zinc-finger</keyword>
<sequence>MDSSHPVVHVTPASEEIPSEDELLARKLQHVELAKARAQSAHELRQRVSHQHLNTGATRQSGDDVSLRSTGRHHSASLSSQNGASSFAQATLLQLSPHVSAADLAPEVILFPPTTDPAARAPEPVASPLPEVVPVKLSRSTVGAYPELMDTSTLSAYLEKYLTVPHPSQWILEPVVETLYASYQRPGKGEWFDTPPNVSWHKSRTTHFRRKESAPAVASFTFKLKSSGGTVRDPRLSWAMYDTRRGAKTTKQKPQWTYYLKLDIITSMRKEETLRMPDGTSILCTYVHATNYDSLRFRMPDGTNYLWVTHGPVTTMRGARYDTLRHALFASSPSSGSQDPLLGGIVADHTYWDGFVDRKRTNEGIRCAGCGTESFPGLRRKCTACADHNVCEDCWICKASFKPECSMILLSPPDEALYIRSEAVDVDMVVATLQIMKDWEKVIFRSERRKDARGFAASVAKARKGDLGRLSYWKSEEDGE</sequence>
<keyword evidence="1" id="KW-0479">Metal-binding</keyword>
<dbReference type="EMBL" id="MU006562">
    <property type="protein sequence ID" value="KAF2751514.1"/>
    <property type="molecule type" value="Genomic_DNA"/>
</dbReference>
<organism evidence="6 7">
    <name type="scientific">Sporormia fimetaria CBS 119925</name>
    <dbReference type="NCBI Taxonomy" id="1340428"/>
    <lineage>
        <taxon>Eukaryota</taxon>
        <taxon>Fungi</taxon>
        <taxon>Dikarya</taxon>
        <taxon>Ascomycota</taxon>
        <taxon>Pezizomycotina</taxon>
        <taxon>Dothideomycetes</taxon>
        <taxon>Pleosporomycetidae</taxon>
        <taxon>Pleosporales</taxon>
        <taxon>Sporormiaceae</taxon>
        <taxon>Sporormia</taxon>
    </lineage>
</organism>